<dbReference type="GO" id="GO:0043190">
    <property type="term" value="C:ATP-binding cassette (ABC) transporter complex"/>
    <property type="evidence" value="ECO:0007669"/>
    <property type="project" value="InterPro"/>
</dbReference>
<dbReference type="AlphaFoldDB" id="A0A4V2UJW5"/>
<evidence type="ECO:0000256" key="4">
    <source>
        <dbReference type="ARBA" id="ARBA00022729"/>
    </source>
</evidence>
<dbReference type="Gene3D" id="3.40.190.10">
    <property type="entry name" value="Periplasmic binding protein-like II"/>
    <property type="match status" value="1"/>
</dbReference>
<dbReference type="Gene3D" id="3.10.105.10">
    <property type="entry name" value="Dipeptide-binding Protein, Domain 3"/>
    <property type="match status" value="1"/>
</dbReference>
<keyword evidence="3" id="KW-0813">Transport</keyword>
<comment type="similarity">
    <text evidence="2">Belongs to the bacterial solute-binding protein 5 family.</text>
</comment>
<dbReference type="PANTHER" id="PTHR30290">
    <property type="entry name" value="PERIPLASMIC BINDING COMPONENT OF ABC TRANSPORTER"/>
    <property type="match status" value="1"/>
</dbReference>
<evidence type="ECO:0000256" key="3">
    <source>
        <dbReference type="ARBA" id="ARBA00022448"/>
    </source>
</evidence>
<dbReference type="PIRSF" id="PIRSF002741">
    <property type="entry name" value="MppA"/>
    <property type="match status" value="1"/>
</dbReference>
<evidence type="ECO:0000313" key="8">
    <source>
        <dbReference type="Proteomes" id="UP000295793"/>
    </source>
</evidence>
<feature type="compositionally biased region" description="Basic and acidic residues" evidence="5">
    <location>
        <begin position="29"/>
        <end position="41"/>
    </location>
</feature>
<dbReference type="GO" id="GO:0030288">
    <property type="term" value="C:outer membrane-bounded periplasmic space"/>
    <property type="evidence" value="ECO:0007669"/>
    <property type="project" value="TreeGrafter"/>
</dbReference>
<dbReference type="InterPro" id="IPR023765">
    <property type="entry name" value="SBP_5_CS"/>
</dbReference>
<name>A0A4V2UJW5_9GAMM</name>
<dbReference type="PROSITE" id="PS01040">
    <property type="entry name" value="SBP_BACTERIAL_5"/>
    <property type="match status" value="1"/>
</dbReference>
<dbReference type="Pfam" id="PF00496">
    <property type="entry name" value="SBP_bac_5"/>
    <property type="match status" value="1"/>
</dbReference>
<evidence type="ECO:0000259" key="6">
    <source>
        <dbReference type="Pfam" id="PF00496"/>
    </source>
</evidence>
<evidence type="ECO:0000256" key="2">
    <source>
        <dbReference type="ARBA" id="ARBA00005695"/>
    </source>
</evidence>
<dbReference type="InterPro" id="IPR000914">
    <property type="entry name" value="SBP_5_dom"/>
</dbReference>
<comment type="subcellular location">
    <subcellularLocation>
        <location evidence="1">Cell envelope</location>
    </subcellularLocation>
</comment>
<organism evidence="7 8">
    <name type="scientific">Reinekea marinisedimentorum</name>
    <dbReference type="NCBI Taxonomy" id="230495"/>
    <lineage>
        <taxon>Bacteria</taxon>
        <taxon>Pseudomonadati</taxon>
        <taxon>Pseudomonadota</taxon>
        <taxon>Gammaproteobacteria</taxon>
        <taxon>Oceanospirillales</taxon>
        <taxon>Saccharospirillaceae</taxon>
        <taxon>Reinekea</taxon>
    </lineage>
</organism>
<dbReference type="SUPFAM" id="SSF53850">
    <property type="entry name" value="Periplasmic binding protein-like II"/>
    <property type="match status" value="1"/>
</dbReference>
<dbReference type="CDD" id="cd08504">
    <property type="entry name" value="PBP2_OppA"/>
    <property type="match status" value="1"/>
</dbReference>
<protein>
    <submittedName>
        <fullName evidence="7">Oligopeptide transport system substrate-binding protein</fullName>
    </submittedName>
</protein>
<evidence type="ECO:0000313" key="7">
    <source>
        <dbReference type="EMBL" id="TCS41758.1"/>
    </source>
</evidence>
<dbReference type="PANTHER" id="PTHR30290:SF10">
    <property type="entry name" value="PERIPLASMIC OLIGOPEPTIDE-BINDING PROTEIN-RELATED"/>
    <property type="match status" value="1"/>
</dbReference>
<dbReference type="Proteomes" id="UP000295793">
    <property type="component" value="Unassembled WGS sequence"/>
</dbReference>
<dbReference type="Gene3D" id="3.90.76.10">
    <property type="entry name" value="Dipeptide-binding Protein, Domain 1"/>
    <property type="match status" value="1"/>
</dbReference>
<sequence>MTPFKKTLAAALVSSAVFMVGCSNDEAAKPAEEAKAPEAEVKTGPTHPVTGEVLAADQTFTYWDLDEVSSHDPQIVEDVAGSYRVRNLFEGLLNQDADGNLVPGVAESYEASEDKKTYTFNLRKDAKWSNGDPVTAGDFVYAWQRAVDPETASPYAWFMEIMSIVNGAEIIAGEAPVDSLGVEAVDDYTLKVELTDSLPYFPMMVVHTTTFPAHKATIEEFGADWTKPEHMVSNGAYTLADHVVNERSEMVRNPMYWDNDNTIIEKIVSIVVPDENQALIRYKADEFDWLETVPTGQFKSLKAEFPTETYATPRLCSYYYTFNMTDSGPEAFQDVRVRQALSYAIDRDVITGQILQGGQPSAYTFTPEATAGFQVPSVPYATMTQAERDAKAVELLAEAGYGPENPLKFNMLYNTSDSHKQIATAMSQMWKAKLGVEATMNNMEWKTFLTERGEQNFELARGAWCGDYNEASTFLDLLRTSSGYNDGKYSNAEVDRLMDEAKTMADPNANYTAIEQILAEDMPIIPIYHYSFNMMLKDTVKGWPVNNIEGNWYAKDLYKVAE</sequence>
<feature type="region of interest" description="Disordered" evidence="5">
    <location>
        <begin position="29"/>
        <end position="48"/>
    </location>
</feature>
<evidence type="ECO:0000256" key="5">
    <source>
        <dbReference type="SAM" id="MobiDB-lite"/>
    </source>
</evidence>
<dbReference type="GO" id="GO:0015833">
    <property type="term" value="P:peptide transport"/>
    <property type="evidence" value="ECO:0007669"/>
    <property type="project" value="TreeGrafter"/>
</dbReference>
<accession>A0A4V2UJW5</accession>
<dbReference type="InterPro" id="IPR030678">
    <property type="entry name" value="Peptide/Ni-bd"/>
</dbReference>
<comment type="caution">
    <text evidence="7">The sequence shown here is derived from an EMBL/GenBank/DDBJ whole genome shotgun (WGS) entry which is preliminary data.</text>
</comment>
<proteinExistence type="inferred from homology"/>
<dbReference type="OrthoDB" id="9801912at2"/>
<evidence type="ECO:0000256" key="1">
    <source>
        <dbReference type="ARBA" id="ARBA00004196"/>
    </source>
</evidence>
<gene>
    <name evidence="7" type="ORF">BCF53_105186</name>
</gene>
<dbReference type="EMBL" id="SLZR01000005">
    <property type="protein sequence ID" value="TCS41758.1"/>
    <property type="molecule type" value="Genomic_DNA"/>
</dbReference>
<dbReference type="FunFam" id="3.90.76.10:FF:000001">
    <property type="entry name" value="Oligopeptide ABC transporter substrate-binding protein"/>
    <property type="match status" value="1"/>
</dbReference>
<dbReference type="FunFam" id="3.10.105.10:FF:000001">
    <property type="entry name" value="Oligopeptide ABC transporter, oligopeptide-binding protein"/>
    <property type="match status" value="1"/>
</dbReference>
<dbReference type="PROSITE" id="PS51257">
    <property type="entry name" value="PROKAR_LIPOPROTEIN"/>
    <property type="match status" value="1"/>
</dbReference>
<dbReference type="RefSeq" id="WP_132701210.1">
    <property type="nucleotide sequence ID" value="NZ_SLZR01000005.1"/>
</dbReference>
<dbReference type="GO" id="GO:1904680">
    <property type="term" value="F:peptide transmembrane transporter activity"/>
    <property type="evidence" value="ECO:0007669"/>
    <property type="project" value="TreeGrafter"/>
</dbReference>
<dbReference type="InterPro" id="IPR039424">
    <property type="entry name" value="SBP_5"/>
</dbReference>
<keyword evidence="4" id="KW-0732">Signal</keyword>
<feature type="domain" description="Solute-binding protein family 5" evidence="6">
    <location>
        <begin position="101"/>
        <end position="485"/>
    </location>
</feature>
<keyword evidence="8" id="KW-1185">Reference proteome</keyword>
<reference evidence="7 8" key="1">
    <citation type="submission" date="2019-03" db="EMBL/GenBank/DDBJ databases">
        <title>Genomic Encyclopedia of Archaeal and Bacterial Type Strains, Phase II (KMG-II): from individual species to whole genera.</title>
        <authorList>
            <person name="Goeker M."/>
        </authorList>
    </citation>
    <scope>NUCLEOTIDE SEQUENCE [LARGE SCALE GENOMIC DNA]</scope>
    <source>
        <strain evidence="7 8">DSM 15388</strain>
    </source>
</reference>